<dbReference type="InterPro" id="IPR011990">
    <property type="entry name" value="TPR-like_helical_dom_sf"/>
</dbReference>
<dbReference type="InterPro" id="IPR019302">
    <property type="entry name" value="CAP12/PCTIR_TIR_dom"/>
</dbReference>
<accession>A0A2N8ZE93</accession>
<organism evidence="2 3">
    <name type="scientific">Vibrio tapetis subsp. tapetis</name>
    <dbReference type="NCBI Taxonomy" id="1671868"/>
    <lineage>
        <taxon>Bacteria</taxon>
        <taxon>Pseudomonadati</taxon>
        <taxon>Pseudomonadota</taxon>
        <taxon>Gammaproteobacteria</taxon>
        <taxon>Vibrionales</taxon>
        <taxon>Vibrionaceae</taxon>
        <taxon>Vibrio</taxon>
    </lineage>
</organism>
<proteinExistence type="predicted"/>
<protein>
    <submittedName>
        <fullName evidence="2">Putative nucleotide-binding protein containing TIR-like domain-containing protein</fullName>
    </submittedName>
</protein>
<dbReference type="EMBL" id="LT960611">
    <property type="protein sequence ID" value="SON50234.1"/>
    <property type="molecule type" value="Genomic_DNA"/>
</dbReference>
<evidence type="ECO:0000313" key="3">
    <source>
        <dbReference type="Proteomes" id="UP000235828"/>
    </source>
</evidence>
<dbReference type="AlphaFoldDB" id="A0A2N8ZE93"/>
<dbReference type="KEGG" id="vta:A2255"/>
<dbReference type="SUPFAM" id="SSF48452">
    <property type="entry name" value="TPR-like"/>
    <property type="match status" value="1"/>
</dbReference>
<name>A0A2N8ZE93_9VIBR</name>
<dbReference type="Pfam" id="PF14559">
    <property type="entry name" value="TPR_19"/>
    <property type="match status" value="1"/>
</dbReference>
<dbReference type="RefSeq" id="WP_172443116.1">
    <property type="nucleotide sequence ID" value="NZ_LT960611.1"/>
</dbReference>
<dbReference type="Proteomes" id="UP000235828">
    <property type="component" value="Chromosome A"/>
</dbReference>
<reference evidence="2 3" key="1">
    <citation type="submission" date="2017-10" db="EMBL/GenBank/DDBJ databases">
        <authorList>
            <person name="Banno H."/>
            <person name="Chua N.-H."/>
        </authorList>
    </citation>
    <scope>NUCLEOTIDE SEQUENCE [LARGE SCALE GENOMIC DNA]</scope>
    <source>
        <strain evidence="2">Vibrio tapetis CECT4600</strain>
    </source>
</reference>
<sequence length="480" mass="54288">MKPKLFIGSSVEGLSVAYAIQQNLTHDTEATVWDQGVFDLSDISIVSLEKTLDTSDFGVFVFSPDDITIMRDKKHQTVRDNVIFEFGLFIGKLGRERVFFVLPEGSEAHIPTDLLGVTPGKYQSNREDGRLQAATGAACNQIRQSMKKLGLINPIEDNNESSEVDSPKNEPAHEWLSDLFDSKFVSAKTKLDTLMKGMSGDELEKHKLWGKYLDFKENDFKGLQPLLDKIKSQDILSLQVLGLQMLMWEKYEDVTLDLIKELFGDSPTEYDIQILKADCLNLLGETQDAIDFLVPAAISHPSLAIKLSELYEGSDNSEEALKTIHYAYREYPANQKVVYRYARLLQDAEEHKEAIYLFNYLTIQEPDNIEYQGSLSNSCLRLDLYDTAMVTSKTALELSKENAAWVSLNVGNMLNNKGFYTDSIEWLNKGLKLDSSSEYGHKRLSSAVSNRTTESNKFKAYCKEGRTLIRNKYLKPSNPV</sequence>
<keyword evidence="3" id="KW-1185">Reference proteome</keyword>
<evidence type="ECO:0000259" key="1">
    <source>
        <dbReference type="Pfam" id="PF10137"/>
    </source>
</evidence>
<dbReference type="Gene3D" id="1.25.40.10">
    <property type="entry name" value="Tetratricopeptide repeat domain"/>
    <property type="match status" value="1"/>
</dbReference>
<feature type="domain" description="CD-NTase-associated protein 12/Pycsar effector protein TIR" evidence="1">
    <location>
        <begin position="4"/>
        <end position="123"/>
    </location>
</feature>
<evidence type="ECO:0000313" key="2">
    <source>
        <dbReference type="EMBL" id="SON50234.1"/>
    </source>
</evidence>
<dbReference type="GO" id="GO:0050135">
    <property type="term" value="F:NADP+ nucleosidase activity"/>
    <property type="evidence" value="ECO:0007669"/>
    <property type="project" value="InterPro"/>
</dbReference>
<dbReference type="Pfam" id="PF10137">
    <property type="entry name" value="CAP12-PCTIR_TIR"/>
    <property type="match status" value="1"/>
</dbReference>
<gene>
    <name evidence="2" type="ORF">VTAP4600_A2255</name>
</gene>